<dbReference type="EMBL" id="CAHPRB010000004">
    <property type="protein sequence ID" value="CAB5550300.1"/>
    <property type="molecule type" value="Genomic_DNA"/>
</dbReference>
<evidence type="ECO:0000313" key="2">
    <source>
        <dbReference type="EMBL" id="SUX81128.1"/>
    </source>
</evidence>
<dbReference type="EMBL" id="UIGT01000001">
    <property type="protein sequence ID" value="SUX81128.1"/>
    <property type="molecule type" value="Genomic_DNA"/>
</dbReference>
<dbReference type="Proteomes" id="UP000835792">
    <property type="component" value="Unassembled WGS sequence"/>
</dbReference>
<evidence type="ECO:0000313" key="1">
    <source>
        <dbReference type="EMBL" id="CAB5550300.1"/>
    </source>
</evidence>
<protein>
    <submittedName>
        <fullName evidence="2">Uncharacterized protein</fullName>
    </submittedName>
</protein>
<sequence>MLVEVHFISEEIEIAMNVKGYAALAVKEDLVPHSFVRREGAGRNRLTWCCTVVVCRYHHMVAVASLAGWAGE</sequence>
<evidence type="ECO:0000313" key="4">
    <source>
        <dbReference type="Proteomes" id="UP000835792"/>
    </source>
</evidence>
<name>A0A9Q8E9I1_9ENTR</name>
<evidence type="ECO:0000313" key="3">
    <source>
        <dbReference type="Proteomes" id="UP000255286"/>
    </source>
</evidence>
<dbReference type="AlphaFoldDB" id="A0A9Q8E9I1"/>
<proteinExistence type="predicted"/>
<reference evidence="1" key="2">
    <citation type="submission" date="2020-05" db="EMBL/GenBank/DDBJ databases">
        <authorList>
            <person name="Delgado-Blas J."/>
        </authorList>
    </citation>
    <scope>NUCLEOTIDE SEQUENCE</scope>
    <source>
        <strain evidence="1">BB1468</strain>
    </source>
</reference>
<comment type="caution">
    <text evidence="2">The sequence shown here is derived from an EMBL/GenBank/DDBJ whole genome shotgun (WGS) entry which is preliminary data.</text>
</comment>
<keyword evidence="4" id="KW-1185">Reference proteome</keyword>
<gene>
    <name evidence="1" type="ORF">GHA_01404</name>
    <name evidence="2" type="ORF">NCTC8782_03747</name>
</gene>
<reference evidence="2 3" key="1">
    <citation type="submission" date="2018-06" db="EMBL/GenBank/DDBJ databases">
        <authorList>
            <consortium name="Pathogen Informatics"/>
            <person name="Doyle S."/>
        </authorList>
    </citation>
    <scope>NUCLEOTIDE SEQUENCE [LARGE SCALE GENOMIC DNA]</scope>
    <source>
        <strain evidence="2 3">NCTC8782</strain>
    </source>
</reference>
<accession>A0A9Q8E9I1</accession>
<organism evidence="2 3">
    <name type="scientific">Citrobacter youngae</name>
    <dbReference type="NCBI Taxonomy" id="133448"/>
    <lineage>
        <taxon>Bacteria</taxon>
        <taxon>Pseudomonadati</taxon>
        <taxon>Pseudomonadota</taxon>
        <taxon>Gammaproteobacteria</taxon>
        <taxon>Enterobacterales</taxon>
        <taxon>Enterobacteriaceae</taxon>
        <taxon>Citrobacter</taxon>
        <taxon>Citrobacter freundii complex</taxon>
    </lineage>
</organism>
<dbReference type="Proteomes" id="UP000255286">
    <property type="component" value="Unassembled WGS sequence"/>
</dbReference>